<evidence type="ECO:0000313" key="1">
    <source>
        <dbReference type="EMBL" id="OLP44889.1"/>
    </source>
</evidence>
<dbReference type="STRING" id="1867956.BJF95_04700"/>
<evidence type="ECO:0000313" key="2">
    <source>
        <dbReference type="Proteomes" id="UP000186894"/>
    </source>
</evidence>
<sequence length="60" mass="6635">MRILGQIVHALVRAMFDAGHDIALRRIVGSKLIGDYHTRRTHVCFGDSQVVLGVSPSAYE</sequence>
<organism evidence="1 2">
    <name type="scientific">Rhizobium oryziradicis</name>
    <dbReference type="NCBI Taxonomy" id="1867956"/>
    <lineage>
        <taxon>Bacteria</taxon>
        <taxon>Pseudomonadati</taxon>
        <taxon>Pseudomonadota</taxon>
        <taxon>Alphaproteobacteria</taxon>
        <taxon>Hyphomicrobiales</taxon>
        <taxon>Rhizobiaceae</taxon>
        <taxon>Rhizobium/Agrobacterium group</taxon>
        <taxon>Rhizobium</taxon>
    </lineage>
</organism>
<name>A0A1Q8ZS32_9HYPH</name>
<proteinExistence type="predicted"/>
<comment type="caution">
    <text evidence="1">The sequence shown here is derived from an EMBL/GenBank/DDBJ whole genome shotgun (WGS) entry which is preliminary data.</text>
</comment>
<keyword evidence="2" id="KW-1185">Reference proteome</keyword>
<accession>A0A1Q8ZS32</accession>
<dbReference type="Proteomes" id="UP000186894">
    <property type="component" value="Unassembled WGS sequence"/>
</dbReference>
<protein>
    <submittedName>
        <fullName evidence="1">Uncharacterized protein</fullName>
    </submittedName>
</protein>
<reference evidence="1 2" key="1">
    <citation type="submission" date="2016-09" db="EMBL/GenBank/DDBJ databases">
        <title>Rhizobium oryziradicis sp. nov., isolated from the root of rice.</title>
        <authorList>
            <person name="Zhao J."/>
            <person name="Zhang X."/>
        </authorList>
    </citation>
    <scope>NUCLEOTIDE SEQUENCE [LARGE SCALE GENOMIC DNA]</scope>
    <source>
        <strain evidence="1 2">N19</strain>
    </source>
</reference>
<gene>
    <name evidence="1" type="ORF">BJF95_04700</name>
</gene>
<dbReference type="EMBL" id="MKIM01000026">
    <property type="protein sequence ID" value="OLP44889.1"/>
    <property type="molecule type" value="Genomic_DNA"/>
</dbReference>
<dbReference type="AlphaFoldDB" id="A0A1Q8ZS32"/>